<keyword evidence="11" id="KW-1185">Reference proteome</keyword>
<proteinExistence type="inferred from homology"/>
<gene>
    <name evidence="12" type="primary">LOC106767388</name>
</gene>
<dbReference type="PANTHER" id="PTHR43731">
    <property type="entry name" value="RHOMBOID PROTEASE"/>
    <property type="match status" value="1"/>
</dbReference>
<evidence type="ECO:0000256" key="9">
    <source>
        <dbReference type="SAM" id="Phobius"/>
    </source>
</evidence>
<evidence type="ECO:0000313" key="11">
    <source>
        <dbReference type="Proteomes" id="UP000087766"/>
    </source>
</evidence>
<dbReference type="OrthoDB" id="418595at2759"/>
<keyword evidence="3" id="KW-0645">Protease</keyword>
<keyword evidence="5" id="KW-0378">Hydrolase</keyword>
<keyword evidence="4 9" id="KW-0812">Transmembrane</keyword>
<comment type="similarity">
    <text evidence="2">Belongs to the peptidase S54 family.</text>
</comment>
<evidence type="ECO:0000256" key="6">
    <source>
        <dbReference type="ARBA" id="ARBA00022946"/>
    </source>
</evidence>
<dbReference type="KEGG" id="vra:106767388"/>
<dbReference type="GeneID" id="106767388"/>
<evidence type="ECO:0000256" key="3">
    <source>
        <dbReference type="ARBA" id="ARBA00022670"/>
    </source>
</evidence>
<dbReference type="Gramene" id="Vradi07g17640.1">
    <property type="protein sequence ID" value="Vradi07g17640.1"/>
    <property type="gene ID" value="Vradi07g17640"/>
</dbReference>
<feature type="transmembrane region" description="Helical" evidence="9">
    <location>
        <begin position="316"/>
        <end position="336"/>
    </location>
</feature>
<dbReference type="SUPFAM" id="SSF144091">
    <property type="entry name" value="Rhomboid-like"/>
    <property type="match status" value="1"/>
</dbReference>
<evidence type="ECO:0000256" key="2">
    <source>
        <dbReference type="ARBA" id="ARBA00009045"/>
    </source>
</evidence>
<keyword evidence="6" id="KW-0809">Transit peptide</keyword>
<evidence type="ECO:0000256" key="1">
    <source>
        <dbReference type="ARBA" id="ARBA00004141"/>
    </source>
</evidence>
<reference evidence="11" key="1">
    <citation type="journal article" date="2014" name="Nat. Commun.">
        <title>Genome sequence of mungbean and insights into evolution within Vigna species.</title>
        <authorList>
            <person name="Kang Y.J."/>
            <person name="Kim S.K."/>
            <person name="Kim M.Y."/>
            <person name="Lestari P."/>
            <person name="Kim K.H."/>
            <person name="Ha B.K."/>
            <person name="Jun T.H."/>
            <person name="Hwang W.J."/>
            <person name="Lee T."/>
            <person name="Lee J."/>
            <person name="Shim S."/>
            <person name="Yoon M.Y."/>
            <person name="Jang Y.E."/>
            <person name="Han K.S."/>
            <person name="Taeprayoon P."/>
            <person name="Yoon N."/>
            <person name="Somta P."/>
            <person name="Tanya P."/>
            <person name="Kim K.S."/>
            <person name="Gwag J.G."/>
            <person name="Moon J.K."/>
            <person name="Lee Y.H."/>
            <person name="Park B.S."/>
            <person name="Bombarely A."/>
            <person name="Doyle J.J."/>
            <person name="Jackson S.A."/>
            <person name="Schafleitner R."/>
            <person name="Srinives P."/>
            <person name="Varshney R.K."/>
            <person name="Lee S.H."/>
        </authorList>
    </citation>
    <scope>NUCLEOTIDE SEQUENCE [LARGE SCALE GENOMIC DNA]</scope>
    <source>
        <strain evidence="11">cv. VC1973A</strain>
    </source>
</reference>
<feature type="transmembrane region" description="Helical" evidence="9">
    <location>
        <begin position="261"/>
        <end position="280"/>
    </location>
</feature>
<sequence>MEGLLHCNNLKKMQSLVRRVVVEQNPHGGAKSHSIFCTFSSILKPSQPHLHQRNHIPSSFLTHQSLHFHSCPSFSSKLRPFLSRSMISRCFAFNSLLGVRARSPSLDHRSILQYFRRHNFNFNHNTEFSRRSWRSWLRGLTSNDVVLGLIIANVGIFLLWRIADEKFMMNNFTISLDNIKSGRLHTLITNAFSHVDTWHIVSNMVGLYFFGLNVGRNFGPEFLLKLYLAGAVVGAVFYLIHQAYKAQTSKDLTAMIATRELALGASGAVNAVMLLDIFLFPKATLYLDFFIPVPAILLGIFFIGRDMLRILEGDSRVSGSVHLGGAVVAAIAWAGVRKGRF</sequence>
<dbReference type="STRING" id="3916.A0A1S3UP35"/>
<keyword evidence="8 9" id="KW-0472">Membrane</keyword>
<dbReference type="AlphaFoldDB" id="A0A1S3UP35"/>
<organism evidence="11 12">
    <name type="scientific">Vigna radiata var. radiata</name>
    <name type="common">Mung bean</name>
    <name type="synonym">Phaseolus aureus</name>
    <dbReference type="NCBI Taxonomy" id="3916"/>
    <lineage>
        <taxon>Eukaryota</taxon>
        <taxon>Viridiplantae</taxon>
        <taxon>Streptophyta</taxon>
        <taxon>Embryophyta</taxon>
        <taxon>Tracheophyta</taxon>
        <taxon>Spermatophyta</taxon>
        <taxon>Magnoliopsida</taxon>
        <taxon>eudicotyledons</taxon>
        <taxon>Gunneridae</taxon>
        <taxon>Pentapetalae</taxon>
        <taxon>rosids</taxon>
        <taxon>fabids</taxon>
        <taxon>Fabales</taxon>
        <taxon>Fabaceae</taxon>
        <taxon>Papilionoideae</taxon>
        <taxon>50 kb inversion clade</taxon>
        <taxon>NPAAA clade</taxon>
        <taxon>indigoferoid/millettioid clade</taxon>
        <taxon>Phaseoleae</taxon>
        <taxon>Vigna</taxon>
    </lineage>
</organism>
<dbReference type="Gene3D" id="1.20.1540.10">
    <property type="entry name" value="Rhomboid-like"/>
    <property type="match status" value="1"/>
</dbReference>
<evidence type="ECO:0000256" key="7">
    <source>
        <dbReference type="ARBA" id="ARBA00022989"/>
    </source>
</evidence>
<feature type="transmembrane region" description="Helical" evidence="9">
    <location>
        <begin position="222"/>
        <end position="240"/>
    </location>
</feature>
<comment type="subcellular location">
    <subcellularLocation>
        <location evidence="1">Membrane</location>
        <topology evidence="1">Multi-pass membrane protein</topology>
    </subcellularLocation>
</comment>
<feature type="transmembrane region" description="Helical" evidence="9">
    <location>
        <begin position="145"/>
        <end position="163"/>
    </location>
</feature>
<dbReference type="RefSeq" id="XP_014507755.2">
    <property type="nucleotide sequence ID" value="XM_014652269.2"/>
</dbReference>
<accession>A0A1S3UP35</accession>
<protein>
    <submittedName>
        <fullName evidence="12">RHOMBOID-like protein 12, mitochondrial</fullName>
    </submittedName>
</protein>
<feature type="transmembrane region" description="Helical" evidence="9">
    <location>
        <begin position="286"/>
        <end position="304"/>
    </location>
</feature>
<dbReference type="GO" id="GO:0006508">
    <property type="term" value="P:proteolysis"/>
    <property type="evidence" value="ECO:0007669"/>
    <property type="project" value="UniProtKB-KW"/>
</dbReference>
<feature type="domain" description="Peptidase S54 rhomboid" evidence="10">
    <location>
        <begin position="182"/>
        <end position="333"/>
    </location>
</feature>
<evidence type="ECO:0000256" key="5">
    <source>
        <dbReference type="ARBA" id="ARBA00022801"/>
    </source>
</evidence>
<dbReference type="Pfam" id="PF01694">
    <property type="entry name" value="Rhomboid"/>
    <property type="match status" value="1"/>
</dbReference>
<reference evidence="12" key="2">
    <citation type="submission" date="2025-08" db="UniProtKB">
        <authorList>
            <consortium name="RefSeq"/>
        </authorList>
    </citation>
    <scope>IDENTIFICATION</scope>
    <source>
        <tissue evidence="12">Leaf</tissue>
    </source>
</reference>
<dbReference type="PANTHER" id="PTHR43731:SF14">
    <property type="entry name" value="PRESENILIN-ASSOCIATED RHOMBOID-LIKE PROTEIN, MITOCHONDRIAL"/>
    <property type="match status" value="1"/>
</dbReference>
<evidence type="ECO:0000256" key="4">
    <source>
        <dbReference type="ARBA" id="ARBA00022692"/>
    </source>
</evidence>
<dbReference type="SMR" id="A0A1S3UP35"/>
<dbReference type="GO" id="GO:0016020">
    <property type="term" value="C:membrane"/>
    <property type="evidence" value="ECO:0007669"/>
    <property type="project" value="UniProtKB-SubCell"/>
</dbReference>
<keyword evidence="7 9" id="KW-1133">Transmembrane helix</keyword>
<dbReference type="Proteomes" id="UP000087766">
    <property type="component" value="Chromosome 7"/>
</dbReference>
<evidence type="ECO:0000259" key="10">
    <source>
        <dbReference type="Pfam" id="PF01694"/>
    </source>
</evidence>
<dbReference type="InterPro" id="IPR022764">
    <property type="entry name" value="Peptidase_S54_rhomboid_dom"/>
</dbReference>
<dbReference type="FunFam" id="1.20.1540.10:FF:000018">
    <property type="entry name" value="RHOMBOID-like protein 12, mitochondrial"/>
    <property type="match status" value="1"/>
</dbReference>
<dbReference type="InterPro" id="IPR035952">
    <property type="entry name" value="Rhomboid-like_sf"/>
</dbReference>
<name>A0A1S3UP35_VIGRR</name>
<dbReference type="GO" id="GO:0004252">
    <property type="term" value="F:serine-type endopeptidase activity"/>
    <property type="evidence" value="ECO:0007669"/>
    <property type="project" value="InterPro"/>
</dbReference>
<evidence type="ECO:0000256" key="8">
    <source>
        <dbReference type="ARBA" id="ARBA00023136"/>
    </source>
</evidence>
<evidence type="ECO:0000313" key="12">
    <source>
        <dbReference type="RefSeq" id="XP_014507755.2"/>
    </source>
</evidence>
<dbReference type="InterPro" id="IPR050925">
    <property type="entry name" value="Rhomboid_protease_S54"/>
</dbReference>